<gene>
    <name evidence="1" type="ORF">AVEN_35323_1</name>
</gene>
<organism evidence="1 2">
    <name type="scientific">Araneus ventricosus</name>
    <name type="common">Orbweaver spider</name>
    <name type="synonym">Epeira ventricosa</name>
    <dbReference type="NCBI Taxonomy" id="182803"/>
    <lineage>
        <taxon>Eukaryota</taxon>
        <taxon>Metazoa</taxon>
        <taxon>Ecdysozoa</taxon>
        <taxon>Arthropoda</taxon>
        <taxon>Chelicerata</taxon>
        <taxon>Arachnida</taxon>
        <taxon>Araneae</taxon>
        <taxon>Araneomorphae</taxon>
        <taxon>Entelegynae</taxon>
        <taxon>Araneoidea</taxon>
        <taxon>Araneidae</taxon>
        <taxon>Araneus</taxon>
    </lineage>
</organism>
<comment type="caution">
    <text evidence="1">The sequence shown here is derived from an EMBL/GenBank/DDBJ whole genome shotgun (WGS) entry which is preliminary data.</text>
</comment>
<dbReference type="EMBL" id="BGPR01016835">
    <property type="protein sequence ID" value="GBN74288.1"/>
    <property type="molecule type" value="Genomic_DNA"/>
</dbReference>
<evidence type="ECO:0000313" key="1">
    <source>
        <dbReference type="EMBL" id="GBN74288.1"/>
    </source>
</evidence>
<dbReference type="AlphaFoldDB" id="A0A4Y2RER4"/>
<sequence length="120" mass="13683">MLCAKFQKEGFVVKQAQEDADYLITESALEIGKRSQFVVVFDEDINLLVIMTASTNSENIFFLKPGKGKARDALYFEATLSIAPHNKGQYFVSSCVQWLRYHICSFQAGEKEIYECSEQH</sequence>
<dbReference type="OrthoDB" id="8195485at2759"/>
<proteinExistence type="predicted"/>
<protein>
    <submittedName>
        <fullName evidence="1">Uncharacterized protein</fullName>
    </submittedName>
</protein>
<reference evidence="1 2" key="1">
    <citation type="journal article" date="2019" name="Sci. Rep.">
        <title>Orb-weaving spider Araneus ventricosus genome elucidates the spidroin gene catalogue.</title>
        <authorList>
            <person name="Kono N."/>
            <person name="Nakamura H."/>
            <person name="Ohtoshi R."/>
            <person name="Moran D.A.P."/>
            <person name="Shinohara A."/>
            <person name="Yoshida Y."/>
            <person name="Fujiwara M."/>
            <person name="Mori M."/>
            <person name="Tomita M."/>
            <person name="Arakawa K."/>
        </authorList>
    </citation>
    <scope>NUCLEOTIDE SEQUENCE [LARGE SCALE GENOMIC DNA]</scope>
</reference>
<keyword evidence="2" id="KW-1185">Reference proteome</keyword>
<accession>A0A4Y2RER4</accession>
<evidence type="ECO:0000313" key="2">
    <source>
        <dbReference type="Proteomes" id="UP000499080"/>
    </source>
</evidence>
<dbReference type="Proteomes" id="UP000499080">
    <property type="component" value="Unassembled WGS sequence"/>
</dbReference>
<name>A0A4Y2RER4_ARAVE</name>